<dbReference type="PANTHER" id="PTHR23354">
    <property type="entry name" value="NUCLEOLAR PROTEIN 7/ESTROGEN RECEPTOR COACTIVATOR-RELATED"/>
    <property type="match status" value="1"/>
</dbReference>
<organism evidence="6 7">
    <name type="scientific">Basidiobolus ranarum</name>
    <dbReference type="NCBI Taxonomy" id="34480"/>
    <lineage>
        <taxon>Eukaryota</taxon>
        <taxon>Fungi</taxon>
        <taxon>Fungi incertae sedis</taxon>
        <taxon>Zoopagomycota</taxon>
        <taxon>Entomophthoromycotina</taxon>
        <taxon>Basidiobolomycetes</taxon>
        <taxon>Basidiobolales</taxon>
        <taxon>Basidiobolaceae</taxon>
        <taxon>Basidiobolus</taxon>
    </lineage>
</organism>
<evidence type="ECO:0000313" key="6">
    <source>
        <dbReference type="EMBL" id="KAK9760501.1"/>
    </source>
</evidence>
<comment type="caution">
    <text evidence="6">The sequence shown here is derived from an EMBL/GenBank/DDBJ whole genome shotgun (WGS) entry which is preliminary data.</text>
</comment>
<evidence type="ECO:0000256" key="3">
    <source>
        <dbReference type="ARBA" id="ARBA00023128"/>
    </source>
</evidence>
<dbReference type="Proteomes" id="UP001479436">
    <property type="component" value="Unassembled WGS sequence"/>
</dbReference>
<comment type="similarity">
    <text evidence="2">Belongs to the OXR1 family.</text>
</comment>
<dbReference type="PANTHER" id="PTHR23354:SF62">
    <property type="entry name" value="MUSTARD, ISOFORM V"/>
    <property type="match status" value="1"/>
</dbReference>
<proteinExistence type="inferred from homology"/>
<evidence type="ECO:0000256" key="1">
    <source>
        <dbReference type="ARBA" id="ARBA00004173"/>
    </source>
</evidence>
<keyword evidence="3" id="KW-0496">Mitochondrion</keyword>
<dbReference type="PROSITE" id="PS51886">
    <property type="entry name" value="TLDC"/>
    <property type="match status" value="1"/>
</dbReference>
<evidence type="ECO:0000313" key="7">
    <source>
        <dbReference type="Proteomes" id="UP001479436"/>
    </source>
</evidence>
<comment type="subcellular location">
    <subcellularLocation>
        <location evidence="1">Mitochondrion</location>
    </subcellularLocation>
</comment>
<dbReference type="Pfam" id="PF07534">
    <property type="entry name" value="TLD"/>
    <property type="match status" value="1"/>
</dbReference>
<dbReference type="SMART" id="SM00584">
    <property type="entry name" value="TLDc"/>
    <property type="match status" value="1"/>
</dbReference>
<evidence type="ECO:0000259" key="5">
    <source>
        <dbReference type="PROSITE" id="PS51886"/>
    </source>
</evidence>
<protein>
    <recommendedName>
        <fullName evidence="4">Oxidation resistance protein 1</fullName>
    </recommendedName>
</protein>
<feature type="domain" description="TLDc" evidence="5">
    <location>
        <begin position="211"/>
        <end position="378"/>
    </location>
</feature>
<dbReference type="EMBL" id="JASJQH010002073">
    <property type="protein sequence ID" value="KAK9760501.1"/>
    <property type="molecule type" value="Genomic_DNA"/>
</dbReference>
<reference evidence="6 7" key="1">
    <citation type="submission" date="2023-04" db="EMBL/GenBank/DDBJ databases">
        <title>Genome of Basidiobolus ranarum AG-B5.</title>
        <authorList>
            <person name="Stajich J.E."/>
            <person name="Carter-House D."/>
            <person name="Gryganskyi A."/>
        </authorList>
    </citation>
    <scope>NUCLEOTIDE SEQUENCE [LARGE SCALE GENOMIC DNA]</scope>
    <source>
        <strain evidence="6 7">AG-B5</strain>
    </source>
</reference>
<keyword evidence="7" id="KW-1185">Reference proteome</keyword>
<evidence type="ECO:0000256" key="4">
    <source>
        <dbReference type="ARBA" id="ARBA00040604"/>
    </source>
</evidence>
<name>A0ABR2WGC6_9FUNG</name>
<gene>
    <name evidence="6" type="primary">OXR1_5</name>
    <name evidence="6" type="ORF">K7432_015391</name>
</gene>
<accession>A0ABR2WGC6</accession>
<dbReference type="InterPro" id="IPR006571">
    <property type="entry name" value="TLDc_dom"/>
</dbReference>
<sequence length="379" mass="42475">MATTRRPRTISFDVPSRRTQSDSIEYSSSVTGGFHQVLDFAPPTLQRRPSSLILTPKAGGKLQWEFPPGSDTATTAVNLTSIECNACSPPATPIRDTERLNCPRWDANPSPLMVPKIERRLSLSATEVTKTPLISIVTFSDTEEDFTSTEVPNKPELHSYRHLSQSYGTLPKRKSVIFPIDYSAPENIIALSKALELSPIKLVGREEDTTPVLSTELGSELRLRIPRARRLEPSWNLLYSIDQHGASILTMYEKLRDQQGPIILALKDDEDKTFGAYLSEPFQPHPGFYGNGECFLWKTLNSNLAEPDIKVYTRSGENEYYILSDLEFIAVGSSDGKYGLWLDSQFEKGVTSRCSTFDNDPLTSQKFICIELEIWGISK</sequence>
<evidence type="ECO:0000256" key="2">
    <source>
        <dbReference type="ARBA" id="ARBA00009540"/>
    </source>
</evidence>